<accession>A0A1T3NK52</accession>
<keyword evidence="4" id="KW-1185">Reference proteome</keyword>
<sequence>MGWLEGSSVLVTGGGSGVGRAVVVRFVAEGARVVVLDRSAERLAELAAEWGDSVRTVVGDVTRYEDHVRACACAEEAFGGLDTFVGNAGLWDFARSLTDTPAEILAAGFDELFAVNVKGYLLGAKAAVPLLRRSRGSIVLTLSNASFYPGPGGGPVYTAAKHAGLGLVRQLAYELAPDIRVNAVAPGPMATGLSGPKAMGLADTTIAREVPIDRIVTERSALGVAVRAEDGVGAYVLLAARESATTTGAVIDISTTGIPRRHTSSAAPAG</sequence>
<dbReference type="PANTHER" id="PTHR43669:SF3">
    <property type="entry name" value="ALCOHOL DEHYDROGENASE, PUTATIVE (AFU_ORTHOLOGUE AFUA_3G03445)-RELATED"/>
    <property type="match status" value="1"/>
</dbReference>
<dbReference type="PANTHER" id="PTHR43669">
    <property type="entry name" value="5-KETO-D-GLUCONATE 5-REDUCTASE"/>
    <property type="match status" value="1"/>
</dbReference>
<name>A0A1T3NK52_9ACTN</name>
<evidence type="ECO:0000313" key="4">
    <source>
        <dbReference type="Proteomes" id="UP000190037"/>
    </source>
</evidence>
<evidence type="ECO:0000256" key="2">
    <source>
        <dbReference type="ARBA" id="ARBA00023002"/>
    </source>
</evidence>
<gene>
    <name evidence="3" type="ORF">B4N89_42565</name>
</gene>
<dbReference type="Gene3D" id="3.40.50.720">
    <property type="entry name" value="NAD(P)-binding Rossmann-like Domain"/>
    <property type="match status" value="1"/>
</dbReference>
<dbReference type="InterPro" id="IPR020904">
    <property type="entry name" value="Sc_DH/Rdtase_CS"/>
</dbReference>
<dbReference type="eggNOG" id="COG1028">
    <property type="taxonomic scope" value="Bacteria"/>
</dbReference>
<dbReference type="PROSITE" id="PS00061">
    <property type="entry name" value="ADH_SHORT"/>
    <property type="match status" value="1"/>
</dbReference>
<reference evidence="3 4" key="1">
    <citation type="submission" date="2017-03" db="EMBL/GenBank/DDBJ databases">
        <title>Draft genome sequence of Streptomyces scabrisporus NF3, endophyte isolated from Amphipterygium adstringens.</title>
        <authorList>
            <person name="Vazquez M."/>
            <person name="Ceapa C.D."/>
            <person name="Rodriguez Luna D."/>
            <person name="Sanchez Esquivel S."/>
        </authorList>
    </citation>
    <scope>NUCLEOTIDE SEQUENCE [LARGE SCALE GENOMIC DNA]</scope>
    <source>
        <strain evidence="3 4">NF3</strain>
    </source>
</reference>
<dbReference type="InterPro" id="IPR002347">
    <property type="entry name" value="SDR_fam"/>
</dbReference>
<dbReference type="Proteomes" id="UP000190037">
    <property type="component" value="Unassembled WGS sequence"/>
</dbReference>
<dbReference type="Pfam" id="PF00106">
    <property type="entry name" value="adh_short"/>
    <property type="match status" value="1"/>
</dbReference>
<evidence type="ECO:0000256" key="1">
    <source>
        <dbReference type="ARBA" id="ARBA00006484"/>
    </source>
</evidence>
<dbReference type="FunFam" id="3.40.50.720:FF:000084">
    <property type="entry name" value="Short-chain dehydrogenase reductase"/>
    <property type="match status" value="1"/>
</dbReference>
<dbReference type="GO" id="GO:0016491">
    <property type="term" value="F:oxidoreductase activity"/>
    <property type="evidence" value="ECO:0007669"/>
    <property type="project" value="UniProtKB-KW"/>
</dbReference>
<dbReference type="SUPFAM" id="SSF51735">
    <property type="entry name" value="NAD(P)-binding Rossmann-fold domains"/>
    <property type="match status" value="1"/>
</dbReference>
<dbReference type="EMBL" id="MWQN01000004">
    <property type="protein sequence ID" value="OPC77227.1"/>
    <property type="molecule type" value="Genomic_DNA"/>
</dbReference>
<keyword evidence="2" id="KW-0560">Oxidoreductase</keyword>
<comment type="caution">
    <text evidence="3">The sequence shown here is derived from an EMBL/GenBank/DDBJ whole genome shotgun (WGS) entry which is preliminary data.</text>
</comment>
<dbReference type="AlphaFoldDB" id="A0A1T3NK52"/>
<dbReference type="OrthoDB" id="9803333at2"/>
<dbReference type="NCBIfam" id="NF004849">
    <property type="entry name" value="PRK06200.1"/>
    <property type="match status" value="1"/>
</dbReference>
<dbReference type="RefSeq" id="WP_078981986.1">
    <property type="nucleotide sequence ID" value="NZ_MWQN01000004.1"/>
</dbReference>
<evidence type="ECO:0000313" key="3">
    <source>
        <dbReference type="EMBL" id="OPC77227.1"/>
    </source>
</evidence>
<organism evidence="3 4">
    <name type="scientific">Embleya scabrispora</name>
    <dbReference type="NCBI Taxonomy" id="159449"/>
    <lineage>
        <taxon>Bacteria</taxon>
        <taxon>Bacillati</taxon>
        <taxon>Actinomycetota</taxon>
        <taxon>Actinomycetes</taxon>
        <taxon>Kitasatosporales</taxon>
        <taxon>Streptomycetaceae</taxon>
        <taxon>Embleya</taxon>
    </lineage>
</organism>
<protein>
    <submittedName>
        <fullName evidence="3">3-(Cis-5,6-dihydroxycyclohexa-1, 3-dien-1-yl)propanoate dehydrogenase</fullName>
    </submittedName>
</protein>
<proteinExistence type="inferred from homology"/>
<dbReference type="PRINTS" id="PR00081">
    <property type="entry name" value="GDHRDH"/>
</dbReference>
<dbReference type="STRING" id="159449.B4N89_42565"/>
<comment type="similarity">
    <text evidence="1">Belongs to the short-chain dehydrogenases/reductases (SDR) family.</text>
</comment>
<dbReference type="InterPro" id="IPR036291">
    <property type="entry name" value="NAD(P)-bd_dom_sf"/>
</dbReference>